<dbReference type="SMART" id="SM00534">
    <property type="entry name" value="MUTSac"/>
    <property type="match status" value="1"/>
</dbReference>
<dbReference type="InterPro" id="IPR036187">
    <property type="entry name" value="DNA_mismatch_repair_MutS_sf"/>
</dbReference>
<dbReference type="PANTHER" id="PTHR11361:SF99">
    <property type="entry name" value="DNA MISMATCH REPAIR PROTEIN"/>
    <property type="match status" value="1"/>
</dbReference>
<evidence type="ECO:0000313" key="6">
    <source>
        <dbReference type="Proteomes" id="UP001549749"/>
    </source>
</evidence>
<comment type="caution">
    <text evidence="5">The sequence shown here is derived from an EMBL/GenBank/DDBJ whole genome shotgun (WGS) entry which is preliminary data.</text>
</comment>
<keyword evidence="1" id="KW-0547">Nucleotide-binding</keyword>
<keyword evidence="2" id="KW-0067">ATP-binding</keyword>
<reference evidence="5 6" key="1">
    <citation type="submission" date="2024-06" db="EMBL/GenBank/DDBJ databases">
        <title>Chitinophaga defluvii sp. nov., isolated from municipal sewage.</title>
        <authorList>
            <person name="Zhang L."/>
        </authorList>
    </citation>
    <scope>NUCLEOTIDE SEQUENCE [LARGE SCALE GENOMIC DNA]</scope>
    <source>
        <strain evidence="5 6">H8</strain>
    </source>
</reference>
<dbReference type="Gene3D" id="1.10.1420.10">
    <property type="match status" value="1"/>
</dbReference>
<keyword evidence="3" id="KW-0238">DNA-binding</keyword>
<dbReference type="EMBL" id="JBEXAC010000001">
    <property type="protein sequence ID" value="MET6996909.1"/>
    <property type="molecule type" value="Genomic_DNA"/>
</dbReference>
<proteinExistence type="predicted"/>
<dbReference type="Pfam" id="PF00488">
    <property type="entry name" value="MutS_V"/>
    <property type="match status" value="1"/>
</dbReference>
<evidence type="ECO:0000256" key="3">
    <source>
        <dbReference type="ARBA" id="ARBA00023125"/>
    </source>
</evidence>
<dbReference type="InterPro" id="IPR007696">
    <property type="entry name" value="DNA_mismatch_repair_MutS_core"/>
</dbReference>
<evidence type="ECO:0000256" key="2">
    <source>
        <dbReference type="ARBA" id="ARBA00022840"/>
    </source>
</evidence>
<dbReference type="Pfam" id="PF05192">
    <property type="entry name" value="MutS_III"/>
    <property type="match status" value="1"/>
</dbReference>
<evidence type="ECO:0000256" key="1">
    <source>
        <dbReference type="ARBA" id="ARBA00022741"/>
    </source>
</evidence>
<protein>
    <submittedName>
        <fullName evidence="5">DNA mismatch repair protein</fullName>
    </submittedName>
</protein>
<dbReference type="SUPFAM" id="SSF48334">
    <property type="entry name" value="DNA repair protein MutS, domain III"/>
    <property type="match status" value="1"/>
</dbReference>
<dbReference type="InterPro" id="IPR000432">
    <property type="entry name" value="DNA_mismatch_repair_MutS_C"/>
</dbReference>
<dbReference type="Proteomes" id="UP001549749">
    <property type="component" value="Unassembled WGS sequence"/>
</dbReference>
<keyword evidence="6" id="KW-1185">Reference proteome</keyword>
<evidence type="ECO:0000259" key="4">
    <source>
        <dbReference type="SMART" id="SM00534"/>
    </source>
</evidence>
<name>A0ABV2T1L7_9BACT</name>
<dbReference type="SUPFAM" id="SSF52540">
    <property type="entry name" value="P-loop containing nucleoside triphosphate hydrolases"/>
    <property type="match status" value="1"/>
</dbReference>
<feature type="domain" description="DNA mismatch repair proteins mutS family" evidence="4">
    <location>
        <begin position="245"/>
        <end position="433"/>
    </location>
</feature>
<sequence>MILHTDEQTIDDLRIFSKRDVSGIYDIYNNTHTRGGEKVLEELFRNPLSDRDEINRRSNLIAHFATLKTAFPFDATLFDMAEKYLANADAHLKGSAQQPGLSEKDIYSGVTAVITLLQRMQTFITSSHISDIDSYARERNAIATLLEGPALEPALNDKTRGKLSYAAVTAYDQLFRIRERNKIEKMLGHIYYLDVYLSVAKVAAERHFIFPQALEKGQSKLVLEGVYHPGLKNPVGNNITMHAGQNLVFLTGANMAGKSTFLRALSTAVYIAHMGFPVAATQMEFSVLDGIYTTINLPDNLGIGASHFYAEVLRVKKMATALSSGKSLLVIFDELFRGTNVKDAHEATIAITSAFARKKNSLFIISSHIVEAGAALQQQPTISFRFLPTRMNGHTPEYTYKLEQGITDDRHGMIIIRNEGILDILKAGRKRNAGTAIPPSPKTMHSHHEL</sequence>
<accession>A0ABV2T1L7</accession>
<dbReference type="Gene3D" id="3.40.50.300">
    <property type="entry name" value="P-loop containing nucleotide triphosphate hydrolases"/>
    <property type="match status" value="1"/>
</dbReference>
<gene>
    <name evidence="5" type="ORF">ABR189_06000</name>
</gene>
<dbReference type="InterPro" id="IPR027417">
    <property type="entry name" value="P-loop_NTPase"/>
</dbReference>
<organism evidence="5 6">
    <name type="scientific">Chitinophaga defluvii</name>
    <dbReference type="NCBI Taxonomy" id="3163343"/>
    <lineage>
        <taxon>Bacteria</taxon>
        <taxon>Pseudomonadati</taxon>
        <taxon>Bacteroidota</taxon>
        <taxon>Chitinophagia</taxon>
        <taxon>Chitinophagales</taxon>
        <taxon>Chitinophagaceae</taxon>
        <taxon>Chitinophaga</taxon>
    </lineage>
</organism>
<evidence type="ECO:0000313" key="5">
    <source>
        <dbReference type="EMBL" id="MET6996909.1"/>
    </source>
</evidence>
<dbReference type="RefSeq" id="WP_354659550.1">
    <property type="nucleotide sequence ID" value="NZ_JBEXAC010000001.1"/>
</dbReference>
<dbReference type="PANTHER" id="PTHR11361">
    <property type="entry name" value="DNA MISMATCH REPAIR PROTEIN MUTS FAMILY MEMBER"/>
    <property type="match status" value="1"/>
</dbReference>
<dbReference type="InterPro" id="IPR045076">
    <property type="entry name" value="MutS"/>
</dbReference>